<evidence type="ECO:0000313" key="1">
    <source>
        <dbReference type="EMBL" id="RCN28569.1"/>
    </source>
</evidence>
<dbReference type="EMBL" id="JOJR01002491">
    <property type="protein sequence ID" value="RCN28569.1"/>
    <property type="molecule type" value="Genomic_DNA"/>
</dbReference>
<keyword evidence="2" id="KW-1185">Reference proteome</keyword>
<dbReference type="Proteomes" id="UP000252519">
    <property type="component" value="Unassembled WGS sequence"/>
</dbReference>
<gene>
    <name evidence="1" type="ORF">ANCCAN_25686</name>
</gene>
<dbReference type="AlphaFoldDB" id="A0A368FC31"/>
<comment type="caution">
    <text evidence="1">The sequence shown here is derived from an EMBL/GenBank/DDBJ whole genome shotgun (WGS) entry which is preliminary data.</text>
</comment>
<dbReference type="OrthoDB" id="10519999at2759"/>
<protein>
    <submittedName>
        <fullName evidence="1">Uncharacterized protein</fullName>
    </submittedName>
</protein>
<accession>A0A368FC31</accession>
<evidence type="ECO:0000313" key="2">
    <source>
        <dbReference type="Proteomes" id="UP000252519"/>
    </source>
</evidence>
<name>A0A368FC31_ANCCA</name>
<sequence>MGANDANECNTSLDCLAGKICAYSTFVSRNVCVNPGPVPTIGGNVGTGAVAPLIGKGVSESFAKFPSDINQNTILSGGGYKYKMSPSS</sequence>
<organism evidence="1 2">
    <name type="scientific">Ancylostoma caninum</name>
    <name type="common">Dog hookworm</name>
    <dbReference type="NCBI Taxonomy" id="29170"/>
    <lineage>
        <taxon>Eukaryota</taxon>
        <taxon>Metazoa</taxon>
        <taxon>Ecdysozoa</taxon>
        <taxon>Nematoda</taxon>
        <taxon>Chromadorea</taxon>
        <taxon>Rhabditida</taxon>
        <taxon>Rhabditina</taxon>
        <taxon>Rhabditomorpha</taxon>
        <taxon>Strongyloidea</taxon>
        <taxon>Ancylostomatidae</taxon>
        <taxon>Ancylostomatinae</taxon>
        <taxon>Ancylostoma</taxon>
    </lineage>
</organism>
<proteinExistence type="predicted"/>
<reference evidence="1 2" key="1">
    <citation type="submission" date="2014-10" db="EMBL/GenBank/DDBJ databases">
        <title>Draft genome of the hookworm Ancylostoma caninum.</title>
        <authorList>
            <person name="Mitreva M."/>
        </authorList>
    </citation>
    <scope>NUCLEOTIDE SEQUENCE [LARGE SCALE GENOMIC DNA]</scope>
    <source>
        <strain evidence="1 2">Baltimore</strain>
    </source>
</reference>